<keyword evidence="4" id="KW-1003">Cell membrane</keyword>
<sequence length="438" mass="46617">MSFAIWALIVGALLITMALSGTLLKRLPVSTALLYLAAGYGLSPAGLNLMAPDPLNYSAILERLAEVAVLISLFAVGLKLGLPLTDKGWRLPVRLAIVSMTMTVALIALIGTQILGLSLGAAILLGAIIAPTDPVLASDVQVLEADDRDRLRFSLTGEGGLNDGAAFPFVMLGLGLLGLHDLGSGGWRWLVVDVLWAIGGGLLIGGVMGTLIGKLVVYLRSRHKESVGLDEFLALGLIALVYGLAVLSHSYGLLAVFSAGLALQRVKVQPGNHVGPADREMGLQTKQAKEALATHSKYASAFMMQEVRGFNDQLERIAEVAIVLVLGGMLSYSYLPANAGWLILLLFLVVRPVSVWLGLLGAPVSSDQRLLISWFGIRGIGSIYYLMYAINHGLTRALAGEIIALTLSVVAVSIVVHGISVTPLMNLYSRRKSRRNKR</sequence>
<protein>
    <submittedName>
        <fullName evidence="11">Cation:proton antiporter</fullName>
    </submittedName>
</protein>
<feature type="transmembrane region" description="Helical" evidence="9">
    <location>
        <begin position="190"/>
        <end position="212"/>
    </location>
</feature>
<dbReference type="GO" id="GO:0015297">
    <property type="term" value="F:antiporter activity"/>
    <property type="evidence" value="ECO:0007669"/>
    <property type="project" value="UniProtKB-KW"/>
</dbReference>
<feature type="transmembrane region" description="Helical" evidence="9">
    <location>
        <begin position="232"/>
        <end position="257"/>
    </location>
</feature>
<keyword evidence="8 9" id="KW-0472">Membrane</keyword>
<feature type="domain" description="Cation/H+ exchanger transmembrane" evidence="10">
    <location>
        <begin position="15"/>
        <end position="268"/>
    </location>
</feature>
<dbReference type="Gene3D" id="1.20.1530.20">
    <property type="match status" value="1"/>
</dbReference>
<evidence type="ECO:0000313" key="11">
    <source>
        <dbReference type="EMBL" id="MBK7422292.1"/>
    </source>
</evidence>
<keyword evidence="2" id="KW-0813">Transport</keyword>
<keyword evidence="3" id="KW-0050">Antiport</keyword>
<dbReference type="AlphaFoldDB" id="A0A9D7FAW5"/>
<feature type="transmembrane region" description="Helical" evidence="9">
    <location>
        <begin position="103"/>
        <end position="130"/>
    </location>
</feature>
<dbReference type="EMBL" id="JADJNC010000005">
    <property type="protein sequence ID" value="MBK7422292.1"/>
    <property type="molecule type" value="Genomic_DNA"/>
</dbReference>
<evidence type="ECO:0000313" key="12">
    <source>
        <dbReference type="Proteomes" id="UP000886602"/>
    </source>
</evidence>
<evidence type="ECO:0000256" key="3">
    <source>
        <dbReference type="ARBA" id="ARBA00022449"/>
    </source>
</evidence>
<feature type="domain" description="Cation/H+ exchanger transmembrane" evidence="10">
    <location>
        <begin position="342"/>
        <end position="426"/>
    </location>
</feature>
<evidence type="ECO:0000256" key="9">
    <source>
        <dbReference type="SAM" id="Phobius"/>
    </source>
</evidence>
<keyword evidence="5 9" id="KW-0812">Transmembrane</keyword>
<accession>A0A9D7FAW5</accession>
<evidence type="ECO:0000256" key="2">
    <source>
        <dbReference type="ARBA" id="ARBA00022448"/>
    </source>
</evidence>
<evidence type="ECO:0000256" key="1">
    <source>
        <dbReference type="ARBA" id="ARBA00004651"/>
    </source>
</evidence>
<evidence type="ECO:0000259" key="10">
    <source>
        <dbReference type="Pfam" id="PF00999"/>
    </source>
</evidence>
<dbReference type="Pfam" id="PF00999">
    <property type="entry name" value="Na_H_Exchanger"/>
    <property type="match status" value="2"/>
</dbReference>
<dbReference type="GO" id="GO:1902600">
    <property type="term" value="P:proton transmembrane transport"/>
    <property type="evidence" value="ECO:0007669"/>
    <property type="project" value="InterPro"/>
</dbReference>
<dbReference type="PANTHER" id="PTHR32507">
    <property type="entry name" value="NA(+)/H(+) ANTIPORTER 1"/>
    <property type="match status" value="1"/>
</dbReference>
<reference evidence="11" key="1">
    <citation type="submission" date="2020-10" db="EMBL/GenBank/DDBJ databases">
        <title>Connecting structure to function with the recovery of over 1000 high-quality activated sludge metagenome-assembled genomes encoding full-length rRNA genes using long-read sequencing.</title>
        <authorList>
            <person name="Singleton C.M."/>
            <person name="Petriglieri F."/>
            <person name="Kristensen J.M."/>
            <person name="Kirkegaard R.H."/>
            <person name="Michaelsen T.Y."/>
            <person name="Andersen M.H."/>
            <person name="Karst S.M."/>
            <person name="Dueholm M.S."/>
            <person name="Nielsen P.H."/>
            <person name="Albertsen M."/>
        </authorList>
    </citation>
    <scope>NUCLEOTIDE SEQUENCE</scope>
    <source>
        <strain evidence="11">EsbW_18-Q3-R4-48_MAXAC.044</strain>
    </source>
</reference>
<evidence type="ECO:0000256" key="6">
    <source>
        <dbReference type="ARBA" id="ARBA00022989"/>
    </source>
</evidence>
<keyword evidence="7" id="KW-0406">Ion transport</keyword>
<keyword evidence="6 9" id="KW-1133">Transmembrane helix</keyword>
<dbReference type="PANTHER" id="PTHR32507:SF8">
    <property type="entry name" value="CNH1P"/>
    <property type="match status" value="1"/>
</dbReference>
<feature type="transmembrane region" description="Helical" evidence="9">
    <location>
        <begin position="317"/>
        <end position="335"/>
    </location>
</feature>
<evidence type="ECO:0000256" key="4">
    <source>
        <dbReference type="ARBA" id="ARBA00022475"/>
    </source>
</evidence>
<evidence type="ECO:0000256" key="7">
    <source>
        <dbReference type="ARBA" id="ARBA00023065"/>
    </source>
</evidence>
<evidence type="ECO:0000256" key="5">
    <source>
        <dbReference type="ARBA" id="ARBA00022692"/>
    </source>
</evidence>
<feature type="transmembrane region" description="Helical" evidence="9">
    <location>
        <begin position="341"/>
        <end position="359"/>
    </location>
</feature>
<dbReference type="InterPro" id="IPR006153">
    <property type="entry name" value="Cation/H_exchanger_TM"/>
</dbReference>
<gene>
    <name evidence="11" type="ORF">IPJ48_03890</name>
</gene>
<feature type="transmembrane region" description="Helical" evidence="9">
    <location>
        <begin position="402"/>
        <end position="428"/>
    </location>
</feature>
<dbReference type="Proteomes" id="UP000886602">
    <property type="component" value="Unassembled WGS sequence"/>
</dbReference>
<comment type="caution">
    <text evidence="11">The sequence shown here is derived from an EMBL/GenBank/DDBJ whole genome shotgun (WGS) entry which is preliminary data.</text>
</comment>
<feature type="transmembrane region" description="Helical" evidence="9">
    <location>
        <begin position="371"/>
        <end position="390"/>
    </location>
</feature>
<organism evidence="11 12">
    <name type="scientific">Candidatus Propionivibrio dominans</name>
    <dbReference type="NCBI Taxonomy" id="2954373"/>
    <lineage>
        <taxon>Bacteria</taxon>
        <taxon>Pseudomonadati</taxon>
        <taxon>Pseudomonadota</taxon>
        <taxon>Betaproteobacteria</taxon>
        <taxon>Rhodocyclales</taxon>
        <taxon>Rhodocyclaceae</taxon>
        <taxon>Propionivibrio</taxon>
    </lineage>
</organism>
<dbReference type="InterPro" id="IPR038770">
    <property type="entry name" value="Na+/solute_symporter_sf"/>
</dbReference>
<dbReference type="GO" id="GO:0005886">
    <property type="term" value="C:plasma membrane"/>
    <property type="evidence" value="ECO:0007669"/>
    <property type="project" value="UniProtKB-SubCell"/>
</dbReference>
<feature type="transmembrane region" description="Helical" evidence="9">
    <location>
        <begin position="64"/>
        <end position="82"/>
    </location>
</feature>
<comment type="subcellular location">
    <subcellularLocation>
        <location evidence="1">Cell membrane</location>
        <topology evidence="1">Multi-pass membrane protein</topology>
    </subcellularLocation>
</comment>
<feature type="transmembrane region" description="Helical" evidence="9">
    <location>
        <begin position="165"/>
        <end position="183"/>
    </location>
</feature>
<evidence type="ECO:0000256" key="8">
    <source>
        <dbReference type="ARBA" id="ARBA00023136"/>
    </source>
</evidence>
<proteinExistence type="predicted"/>
<name>A0A9D7FAW5_9RHOO</name>